<dbReference type="PROSITE" id="PS50977">
    <property type="entry name" value="HTH_TETR_2"/>
    <property type="match status" value="1"/>
</dbReference>
<evidence type="ECO:0000313" key="6">
    <source>
        <dbReference type="EMBL" id="PST35920.1"/>
    </source>
</evidence>
<dbReference type="PANTHER" id="PTHR30055">
    <property type="entry name" value="HTH-TYPE TRANSCRIPTIONAL REGULATOR RUTR"/>
    <property type="match status" value="1"/>
</dbReference>
<keyword evidence="3" id="KW-0804">Transcription</keyword>
<name>A0A2T3FKY3_9CLOT</name>
<dbReference type="AlphaFoldDB" id="A0A2T3FKY3"/>
<evidence type="ECO:0000256" key="3">
    <source>
        <dbReference type="ARBA" id="ARBA00023163"/>
    </source>
</evidence>
<feature type="DNA-binding region" description="H-T-H motif" evidence="4">
    <location>
        <begin position="36"/>
        <end position="55"/>
    </location>
</feature>
<dbReference type="InterPro" id="IPR050109">
    <property type="entry name" value="HTH-type_TetR-like_transc_reg"/>
</dbReference>
<keyword evidence="1" id="KW-0805">Transcription regulation</keyword>
<evidence type="ECO:0000259" key="5">
    <source>
        <dbReference type="PROSITE" id="PS50977"/>
    </source>
</evidence>
<accession>A0A2T3FKY3</accession>
<evidence type="ECO:0000313" key="7">
    <source>
        <dbReference type="Proteomes" id="UP000241048"/>
    </source>
</evidence>
<keyword evidence="7" id="KW-1185">Reference proteome</keyword>
<dbReference type="RefSeq" id="WP_107001694.1">
    <property type="nucleotide sequence ID" value="NZ_DBFVRN010000042.1"/>
</dbReference>
<sequence>MPRNIERDEKEAMRRKEQLMEAGFRLFSQYGIENVSLQRVADAAEVGVATLYNYYQTKVKLVIAISGKIWGDLWKEILEEKGPEIFESFTAYQYIEFYTDQIIRIYRERPEMLRFSNNYKNFISREKVKGEALAEHLDVLKPAGALYHKFYEQARSDKSIRTDIPEQQLFTSVAIAMLAVAERYAQGIVWADDHKADHTQELEFLKEMLLTWCRTPENLEK</sequence>
<dbReference type="InterPro" id="IPR009057">
    <property type="entry name" value="Homeodomain-like_sf"/>
</dbReference>
<dbReference type="Proteomes" id="UP000241048">
    <property type="component" value="Unassembled WGS sequence"/>
</dbReference>
<proteinExistence type="predicted"/>
<dbReference type="SUPFAM" id="SSF46689">
    <property type="entry name" value="Homeodomain-like"/>
    <property type="match status" value="1"/>
</dbReference>
<feature type="domain" description="HTH tetR-type" evidence="5">
    <location>
        <begin position="13"/>
        <end position="73"/>
    </location>
</feature>
<keyword evidence="2 4" id="KW-0238">DNA-binding</keyword>
<reference evidence="6 7" key="1">
    <citation type="submission" date="2018-03" db="EMBL/GenBank/DDBJ databases">
        <title>Lachnoclostridium SNUG30386 gen.nov., sp.nov., isolated from human faeces.</title>
        <authorList>
            <person name="Seo B."/>
            <person name="Jeon K."/>
            <person name="Ko G."/>
        </authorList>
    </citation>
    <scope>NUCLEOTIDE SEQUENCE [LARGE SCALE GENOMIC DNA]</scope>
    <source>
        <strain evidence="6 7">SNUG30386</strain>
    </source>
</reference>
<evidence type="ECO:0000256" key="2">
    <source>
        <dbReference type="ARBA" id="ARBA00023125"/>
    </source>
</evidence>
<dbReference type="InterPro" id="IPR001647">
    <property type="entry name" value="HTH_TetR"/>
</dbReference>
<evidence type="ECO:0000256" key="1">
    <source>
        <dbReference type="ARBA" id="ARBA00023015"/>
    </source>
</evidence>
<dbReference type="GeneID" id="79841478"/>
<evidence type="ECO:0000256" key="4">
    <source>
        <dbReference type="PROSITE-ProRule" id="PRU00335"/>
    </source>
</evidence>
<gene>
    <name evidence="6" type="ORF">C7U56_13725</name>
</gene>
<dbReference type="EMBL" id="PYLO01000006">
    <property type="protein sequence ID" value="PST35920.1"/>
    <property type="molecule type" value="Genomic_DNA"/>
</dbReference>
<dbReference type="GO" id="GO:0000976">
    <property type="term" value="F:transcription cis-regulatory region binding"/>
    <property type="evidence" value="ECO:0007669"/>
    <property type="project" value="TreeGrafter"/>
</dbReference>
<organism evidence="6 7">
    <name type="scientific">Clostridium fessum</name>
    <dbReference type="NCBI Taxonomy" id="2126740"/>
    <lineage>
        <taxon>Bacteria</taxon>
        <taxon>Bacillati</taxon>
        <taxon>Bacillota</taxon>
        <taxon>Clostridia</taxon>
        <taxon>Eubacteriales</taxon>
        <taxon>Clostridiaceae</taxon>
        <taxon>Clostridium</taxon>
    </lineage>
</organism>
<protein>
    <recommendedName>
        <fullName evidence="5">HTH tetR-type domain-containing protein</fullName>
    </recommendedName>
</protein>
<dbReference type="Pfam" id="PF00440">
    <property type="entry name" value="TetR_N"/>
    <property type="match status" value="1"/>
</dbReference>
<comment type="caution">
    <text evidence="6">The sequence shown here is derived from an EMBL/GenBank/DDBJ whole genome shotgun (WGS) entry which is preliminary data.</text>
</comment>
<dbReference type="Gene3D" id="1.10.357.10">
    <property type="entry name" value="Tetracycline Repressor, domain 2"/>
    <property type="match status" value="1"/>
</dbReference>
<dbReference type="GO" id="GO:0003700">
    <property type="term" value="F:DNA-binding transcription factor activity"/>
    <property type="evidence" value="ECO:0007669"/>
    <property type="project" value="TreeGrafter"/>
</dbReference>
<dbReference type="PANTHER" id="PTHR30055:SF234">
    <property type="entry name" value="HTH-TYPE TRANSCRIPTIONAL REGULATOR BETI"/>
    <property type="match status" value="1"/>
</dbReference>